<keyword evidence="2" id="KW-0436">Ligase</keyword>
<keyword evidence="3" id="KW-1185">Reference proteome</keyword>
<reference evidence="2 3" key="1">
    <citation type="submission" date="2019-11" db="EMBL/GenBank/DDBJ databases">
        <authorList>
            <person name="Li J."/>
        </authorList>
    </citation>
    <scope>NUCLEOTIDE SEQUENCE [LARGE SCALE GENOMIC DNA]</scope>
    <source>
        <strain evidence="2 3">J4</strain>
    </source>
</reference>
<protein>
    <submittedName>
        <fullName evidence="2">Diphthine--ammonia ligase</fullName>
        <ecNumber evidence="2">6.3.1.14</ecNumber>
    </submittedName>
</protein>
<sequence>MEKRIAVSFSGGKDSTLALHRIIQSHDRKVDCLFTTVTENYQRTSMHGVRESLLEQQAQAMQIPLRKITIPSTCTNEIYESIMGDAIQKLVDDGVTHMMFGDIHLKDVKEYRENMLSRTPIKPIFPIWGEKTDDLMDEFLNLGYKTVSTCVDSKQLDPAFVGRVIDDQFIKDLPNDVDPCGENGEFHTFVFDGPLFQKPIHFSVSDERTVRKDLFTGEDRFYYVDLRPE</sequence>
<dbReference type="Gene3D" id="3.90.1490.10">
    <property type="entry name" value="putative n-type atp pyrophosphatase, domain 2"/>
    <property type="match status" value="1"/>
</dbReference>
<dbReference type="InterPro" id="IPR030662">
    <property type="entry name" value="DPH6/MJ0570"/>
</dbReference>
<dbReference type="InterPro" id="IPR002761">
    <property type="entry name" value="Diphthami_syn_dom"/>
</dbReference>
<evidence type="ECO:0000313" key="2">
    <source>
        <dbReference type="EMBL" id="MRG85723.1"/>
    </source>
</evidence>
<dbReference type="AlphaFoldDB" id="A0A6G1X404"/>
<dbReference type="RefSeq" id="WP_153727635.1">
    <property type="nucleotide sequence ID" value="NZ_WJNH01000002.1"/>
</dbReference>
<dbReference type="Proteomes" id="UP000480185">
    <property type="component" value="Unassembled WGS sequence"/>
</dbReference>
<comment type="caution">
    <text evidence="2">The sequence shown here is derived from an EMBL/GenBank/DDBJ whole genome shotgun (WGS) entry which is preliminary data.</text>
</comment>
<dbReference type="GO" id="GO:0017178">
    <property type="term" value="F:diphthine-ammonia ligase activity"/>
    <property type="evidence" value="ECO:0007669"/>
    <property type="project" value="UniProtKB-EC"/>
</dbReference>
<accession>A0A6G1X404</accession>
<feature type="domain" description="Diphthamide synthase" evidence="1">
    <location>
        <begin position="4"/>
        <end position="206"/>
    </location>
</feature>
<organism evidence="2 3">
    <name type="scientific">Salinibacillus xinjiangensis</name>
    <dbReference type="NCBI Taxonomy" id="1229268"/>
    <lineage>
        <taxon>Bacteria</taxon>
        <taxon>Bacillati</taxon>
        <taxon>Bacillota</taxon>
        <taxon>Bacilli</taxon>
        <taxon>Bacillales</taxon>
        <taxon>Bacillaceae</taxon>
        <taxon>Salinibacillus</taxon>
    </lineage>
</organism>
<dbReference type="OrthoDB" id="3572539at2"/>
<proteinExistence type="predicted"/>
<dbReference type="InterPro" id="IPR014729">
    <property type="entry name" value="Rossmann-like_a/b/a_fold"/>
</dbReference>
<dbReference type="CDD" id="cd01994">
    <property type="entry name" value="AANH_PF0828-like"/>
    <property type="match status" value="1"/>
</dbReference>
<dbReference type="Pfam" id="PF01902">
    <property type="entry name" value="Diphthami_syn_2"/>
    <property type="match status" value="1"/>
</dbReference>
<name>A0A6G1X404_9BACI</name>
<dbReference type="Gene3D" id="3.40.50.620">
    <property type="entry name" value="HUPs"/>
    <property type="match status" value="1"/>
</dbReference>
<evidence type="ECO:0000313" key="3">
    <source>
        <dbReference type="Proteomes" id="UP000480185"/>
    </source>
</evidence>
<dbReference type="NCBIfam" id="TIGR00290">
    <property type="entry name" value="MJ0570_dom"/>
    <property type="match status" value="1"/>
</dbReference>
<gene>
    <name evidence="2" type="ORF">GH754_05160</name>
</gene>
<evidence type="ECO:0000259" key="1">
    <source>
        <dbReference type="Pfam" id="PF01902"/>
    </source>
</evidence>
<dbReference type="EMBL" id="WJNH01000002">
    <property type="protein sequence ID" value="MRG85723.1"/>
    <property type="molecule type" value="Genomic_DNA"/>
</dbReference>
<dbReference type="PIRSF" id="PIRSF039123">
    <property type="entry name" value="Diphthamide_synthase"/>
    <property type="match status" value="1"/>
</dbReference>
<dbReference type="SUPFAM" id="SSF52402">
    <property type="entry name" value="Adenine nucleotide alpha hydrolases-like"/>
    <property type="match status" value="1"/>
</dbReference>
<dbReference type="EC" id="6.3.1.14" evidence="2"/>